<evidence type="ECO:0000313" key="2">
    <source>
        <dbReference type="Proteomes" id="UP000533533"/>
    </source>
</evidence>
<dbReference type="EMBL" id="JACHVZ010000007">
    <property type="protein sequence ID" value="MBB2928399.1"/>
    <property type="molecule type" value="Genomic_DNA"/>
</dbReference>
<dbReference type="Gene3D" id="2.160.20.10">
    <property type="entry name" value="Single-stranded right-handed beta-helix, Pectin lyase-like"/>
    <property type="match status" value="1"/>
</dbReference>
<dbReference type="InterPro" id="IPR011050">
    <property type="entry name" value="Pectin_lyase_fold/virulence"/>
</dbReference>
<comment type="caution">
    <text evidence="1">The sequence shown here is derived from an EMBL/GenBank/DDBJ whole genome shotgun (WGS) entry which is preliminary data.</text>
</comment>
<evidence type="ECO:0008006" key="3">
    <source>
        <dbReference type="Google" id="ProtNLM"/>
    </source>
</evidence>
<sequence length="695" mass="72435">MSVQLAPLPMQRFFDNNNNPLVSGQLWTYAAGTSTPQATYTDSTGGTSNPNPVPLNARGEASVWLTYGQAYKFVLQDSRGNTIWTQDNIGNGVTSLLSVVVPNIATLRTLPKSGAQTAIVQGYYAAGDSGGGIYWLNTNDTSSADNGVTIIVAADGGRWYLKWSGILSVAQAGAKADGTTDNTTFFQNVINVLQAAGGGELFVPASSSGYMIGGTLSITAGGISIVGVNRQGSLITFNNGSADCITFEGASFASQIYGFELRNLRLQFGTKTGGRTVYCSNSNQIVLQNLEINGCWTGIELYQNNTVKIADVVMQGVTSSTGYGIYWHAAGDGSGRSDWLILDNWAVNCMYSGANGLVIDGLVATLIATRCNILQCTVSILVYNSAESANNFPNYLQFTDVQTEGAKLNTVQINGGANFKFVDCALIQASGQTGQGSSDGYVVAIYPDLSYSYTRNITFMGCSIGQGKGSAVFSNARNTRYIGCDFQAGTTMTANSQPALHLGGNSDNTLVLASTNNIYGTPNNWQYGLQLDSGATGTIELGNDWRGSQTKEVQWNSTDSQSYAGADLTSTSLPISSATQTNPQGFTGTPGATLTPAQVLGGIAYIGGTPGSFTNTTPAAAALVAAMASPSLNKTVDLLIINSTNGSMTLSPGSGVTMAGLTSSGSFVIPSGTQKLLKIIFTNTAAGSEAVSIYG</sequence>
<proteinExistence type="predicted"/>
<dbReference type="RefSeq" id="WP_110384492.1">
    <property type="nucleotide sequence ID" value="NZ_JACHVZ010000007.1"/>
</dbReference>
<accession>A0ABR6FLT7</accession>
<dbReference type="SUPFAM" id="SSF51126">
    <property type="entry name" value="Pectin lyase-like"/>
    <property type="match status" value="1"/>
</dbReference>
<evidence type="ECO:0000313" key="1">
    <source>
        <dbReference type="EMBL" id="MBB2928399.1"/>
    </source>
</evidence>
<protein>
    <recommendedName>
        <fullName evidence="3">Pectate lyase-like protein</fullName>
    </recommendedName>
</protein>
<name>A0ABR6FLT7_9BURK</name>
<reference evidence="1 2" key="1">
    <citation type="submission" date="2020-08" db="EMBL/GenBank/DDBJ databases">
        <title>Genomic Encyclopedia of Type Strains, Phase IV (KMG-V): Genome sequencing to study the core and pangenomes of soil and plant-associated prokaryotes.</title>
        <authorList>
            <person name="Whitman W."/>
        </authorList>
    </citation>
    <scope>NUCLEOTIDE SEQUENCE [LARGE SCALE GENOMIC DNA]</scope>
    <source>
        <strain evidence="1 2">SRMrh-85</strain>
    </source>
</reference>
<dbReference type="Proteomes" id="UP000533533">
    <property type="component" value="Unassembled WGS sequence"/>
</dbReference>
<gene>
    <name evidence="1" type="ORF">FHX59_002821</name>
</gene>
<dbReference type="InterPro" id="IPR012334">
    <property type="entry name" value="Pectin_lyas_fold"/>
</dbReference>
<organism evidence="1 2">
    <name type="scientific">Paraburkholderia silvatlantica</name>
    <dbReference type="NCBI Taxonomy" id="321895"/>
    <lineage>
        <taxon>Bacteria</taxon>
        <taxon>Pseudomonadati</taxon>
        <taxon>Pseudomonadota</taxon>
        <taxon>Betaproteobacteria</taxon>
        <taxon>Burkholderiales</taxon>
        <taxon>Burkholderiaceae</taxon>
        <taxon>Paraburkholderia</taxon>
    </lineage>
</organism>
<keyword evidence="2" id="KW-1185">Reference proteome</keyword>